<feature type="compositionally biased region" description="Basic and acidic residues" evidence="1">
    <location>
        <begin position="184"/>
        <end position="206"/>
    </location>
</feature>
<gene>
    <name evidence="2" type="ORF">HNY73_005681</name>
</gene>
<organism evidence="2 3">
    <name type="scientific">Argiope bruennichi</name>
    <name type="common">Wasp spider</name>
    <name type="synonym">Aranea bruennichi</name>
    <dbReference type="NCBI Taxonomy" id="94029"/>
    <lineage>
        <taxon>Eukaryota</taxon>
        <taxon>Metazoa</taxon>
        <taxon>Ecdysozoa</taxon>
        <taxon>Arthropoda</taxon>
        <taxon>Chelicerata</taxon>
        <taxon>Arachnida</taxon>
        <taxon>Araneae</taxon>
        <taxon>Araneomorphae</taxon>
        <taxon>Entelegynae</taxon>
        <taxon>Araneoidea</taxon>
        <taxon>Araneidae</taxon>
        <taxon>Argiope</taxon>
    </lineage>
</organism>
<accession>A0A8T0FMA5</accession>
<dbReference type="Proteomes" id="UP000807504">
    <property type="component" value="Unassembled WGS sequence"/>
</dbReference>
<evidence type="ECO:0000313" key="3">
    <source>
        <dbReference type="Proteomes" id="UP000807504"/>
    </source>
</evidence>
<feature type="region of interest" description="Disordered" evidence="1">
    <location>
        <begin position="181"/>
        <end position="206"/>
    </location>
</feature>
<comment type="caution">
    <text evidence="2">The sequence shown here is derived from an EMBL/GenBank/DDBJ whole genome shotgun (WGS) entry which is preliminary data.</text>
</comment>
<dbReference type="EMBL" id="JABXBU010000011">
    <property type="protein sequence ID" value="KAF8790699.1"/>
    <property type="molecule type" value="Genomic_DNA"/>
</dbReference>
<sequence>MRPIGNIIMEILILQGQTGDIHEQPAAAGSSFITKINNHCRDLHNTRRELNEDATKAYQTKARLTDNISPSEKAAYLKYFDDYNRRIQTNEEKLKNAKPCIRRDCRPHDGNRNLCAHIKNHQTRIQQLNSIALTFIDILEQMKENHLELTTQYFDDNSKLQEIQADIKNLEDLDELGSCPIPECNKRTPDSEEHPFQTADKKGGDQ</sequence>
<evidence type="ECO:0000313" key="2">
    <source>
        <dbReference type="EMBL" id="KAF8790699.1"/>
    </source>
</evidence>
<reference evidence="2" key="1">
    <citation type="journal article" date="2020" name="bioRxiv">
        <title>Chromosome-level reference genome of the European wasp spider Argiope bruennichi: a resource for studies on range expansion and evolutionary adaptation.</title>
        <authorList>
            <person name="Sheffer M.M."/>
            <person name="Hoppe A."/>
            <person name="Krehenwinkel H."/>
            <person name="Uhl G."/>
            <person name="Kuss A.W."/>
            <person name="Jensen L."/>
            <person name="Jensen C."/>
            <person name="Gillespie R.G."/>
            <person name="Hoff K.J."/>
            <person name="Prost S."/>
        </authorList>
    </citation>
    <scope>NUCLEOTIDE SEQUENCE</scope>
</reference>
<proteinExistence type="predicted"/>
<name>A0A8T0FMA5_ARGBR</name>
<protein>
    <submittedName>
        <fullName evidence="2">Uncharacterized protein</fullName>
    </submittedName>
</protein>
<evidence type="ECO:0000256" key="1">
    <source>
        <dbReference type="SAM" id="MobiDB-lite"/>
    </source>
</evidence>
<keyword evidence="3" id="KW-1185">Reference proteome</keyword>
<dbReference type="AlphaFoldDB" id="A0A8T0FMA5"/>
<reference evidence="2" key="2">
    <citation type="submission" date="2020-06" db="EMBL/GenBank/DDBJ databases">
        <authorList>
            <person name="Sheffer M."/>
        </authorList>
    </citation>
    <scope>NUCLEOTIDE SEQUENCE</scope>
</reference>